<dbReference type="OrthoDB" id="1305at2759"/>
<dbReference type="AlphaFoldDB" id="A0A8S1KTQ3"/>
<organism evidence="1 2">
    <name type="scientific">Paramecium sonneborni</name>
    <dbReference type="NCBI Taxonomy" id="65129"/>
    <lineage>
        <taxon>Eukaryota</taxon>
        <taxon>Sar</taxon>
        <taxon>Alveolata</taxon>
        <taxon>Ciliophora</taxon>
        <taxon>Intramacronucleata</taxon>
        <taxon>Oligohymenophorea</taxon>
        <taxon>Peniculida</taxon>
        <taxon>Parameciidae</taxon>
        <taxon>Paramecium</taxon>
    </lineage>
</organism>
<evidence type="ECO:0000313" key="2">
    <source>
        <dbReference type="Proteomes" id="UP000692954"/>
    </source>
</evidence>
<keyword evidence="2" id="KW-1185">Reference proteome</keyword>
<protein>
    <submittedName>
        <fullName evidence="1">Uncharacterized protein</fullName>
    </submittedName>
</protein>
<sequence>MAVKVLQTDLFEEVGLEGIILQLLNNRWLLTLLKEKENIIACIQSPPVFVDRRKSAQNQHRQIQYIQTFKPQYLEGNFIKKEKHFKEVIDILIENNDNGSFNYFIAPNIRNQIKHPLFMDFKFSKCLYIYIIVFQSNNNRIRKKGLFFSNLDQKSLTQLFGQSKLIVIKRKFLDETQFENLKSLHKIILQSIINYYK</sequence>
<dbReference type="EMBL" id="CAJJDN010000012">
    <property type="protein sequence ID" value="CAD8058789.1"/>
    <property type="molecule type" value="Genomic_DNA"/>
</dbReference>
<evidence type="ECO:0000313" key="1">
    <source>
        <dbReference type="EMBL" id="CAD8058789.1"/>
    </source>
</evidence>
<proteinExistence type="predicted"/>
<comment type="caution">
    <text evidence="1">The sequence shown here is derived from an EMBL/GenBank/DDBJ whole genome shotgun (WGS) entry which is preliminary data.</text>
</comment>
<dbReference type="Proteomes" id="UP000692954">
    <property type="component" value="Unassembled WGS sequence"/>
</dbReference>
<gene>
    <name evidence="1" type="ORF">PSON_ATCC_30995.1.T0120415</name>
</gene>
<reference evidence="1" key="1">
    <citation type="submission" date="2021-01" db="EMBL/GenBank/DDBJ databases">
        <authorList>
            <consortium name="Genoscope - CEA"/>
            <person name="William W."/>
        </authorList>
    </citation>
    <scope>NUCLEOTIDE SEQUENCE</scope>
</reference>
<accession>A0A8S1KTQ3</accession>
<name>A0A8S1KTQ3_9CILI</name>